<dbReference type="RefSeq" id="XP_016622397.1">
    <property type="nucleotide sequence ID" value="XM_016762059.1"/>
</dbReference>
<feature type="compositionally biased region" description="Basic and acidic residues" evidence="1">
    <location>
        <begin position="362"/>
        <end position="383"/>
    </location>
</feature>
<sequence>MFGVIADLIASVTTILLPAYLSYKALRTNDPAQTHPWLIYFTILSLTLLFESWTLFIIGWIPFYSWLRLIFLLYLVLPQTQGAKIFYLDYLEPYIVHHERQIDQFIGETHDKLQQMGLGYLNIAIEWARERILGQKSPQQPAGRQQAAGVGGYASYASDLLSRFAMPGARTNTPTQPGTTSAGVYSMVSNFAAGLASTSTSPQGTYRSAATEAASISIPPNLFQFENIPGQSTAEKSSFITAQRDRLLGLVRMLDSEQQNLDLAYGAAPGENSGRGGNGGHSKRPSSSGSGLAMGGGLKTKSRSEQSFENVDYDEATGVSNTPAEAYDRRRASGSEGGGGGWIPAGVSGWFSGSGPGGGAEGEGHYDRSERDMDRERMRDSARASRGWSAARDITDEITRGMSSGVDTLVGDHDRHRS</sequence>
<feature type="transmembrane region" description="Helical" evidence="2">
    <location>
        <begin position="38"/>
        <end position="63"/>
    </location>
</feature>
<dbReference type="Pfam" id="PF03134">
    <property type="entry name" value="TB2_DP1_HVA22"/>
    <property type="match status" value="1"/>
</dbReference>
<dbReference type="Proteomes" id="UP000053789">
    <property type="component" value="Unassembled WGS sequence"/>
</dbReference>
<dbReference type="OrthoDB" id="434647at2759"/>
<feature type="region of interest" description="Disordered" evidence="1">
    <location>
        <begin position="265"/>
        <end position="389"/>
    </location>
</feature>
<evidence type="ECO:0000313" key="4">
    <source>
        <dbReference type="Proteomes" id="UP000053789"/>
    </source>
</evidence>
<dbReference type="EMBL" id="KN846984">
    <property type="protein sequence ID" value="KIW95728.1"/>
    <property type="molecule type" value="Genomic_DNA"/>
</dbReference>
<keyword evidence="2" id="KW-0812">Transmembrane</keyword>
<reference evidence="3" key="1">
    <citation type="submission" date="2015-01" db="EMBL/GenBank/DDBJ databases">
        <title>The Genome Sequence of Cladophialophora bantiana CBS 173.52.</title>
        <authorList>
            <consortium name="The Broad Institute Genomics Platform"/>
            <person name="Cuomo C."/>
            <person name="de Hoog S."/>
            <person name="Gorbushina A."/>
            <person name="Stielow B."/>
            <person name="Teixiera M."/>
            <person name="Abouelleil A."/>
            <person name="Chapman S.B."/>
            <person name="Priest M."/>
            <person name="Young S.K."/>
            <person name="Wortman J."/>
            <person name="Nusbaum C."/>
            <person name="Birren B."/>
        </authorList>
    </citation>
    <scope>NUCLEOTIDE SEQUENCE [LARGE SCALE GENOMIC DNA]</scope>
    <source>
        <strain evidence="3">CBS 173.52</strain>
    </source>
</reference>
<evidence type="ECO:0000256" key="2">
    <source>
        <dbReference type="SAM" id="Phobius"/>
    </source>
</evidence>
<proteinExistence type="predicted"/>
<feature type="transmembrane region" description="Helical" evidence="2">
    <location>
        <begin position="6"/>
        <end position="26"/>
    </location>
</feature>
<dbReference type="PANTHER" id="PTHR12300:SF177">
    <property type="entry name" value="PROTEIN YOP1"/>
    <property type="match status" value="1"/>
</dbReference>
<dbReference type="GeneID" id="27697241"/>
<dbReference type="AlphaFoldDB" id="A0A0D2HQK3"/>
<evidence type="ECO:0000256" key="1">
    <source>
        <dbReference type="SAM" id="MobiDB-lite"/>
    </source>
</evidence>
<dbReference type="InterPro" id="IPR004345">
    <property type="entry name" value="TB2_DP1_HVA22"/>
</dbReference>
<protein>
    <recommendedName>
        <fullName evidence="5">Protein YOP1</fullName>
    </recommendedName>
</protein>
<dbReference type="PANTHER" id="PTHR12300">
    <property type="entry name" value="HVA22-LIKE PROTEINS"/>
    <property type="match status" value="1"/>
</dbReference>
<evidence type="ECO:0000313" key="3">
    <source>
        <dbReference type="EMBL" id="KIW95728.1"/>
    </source>
</evidence>
<accession>A0A0D2HQK3</accession>
<name>A0A0D2HQK3_CLAB1</name>
<keyword evidence="4" id="KW-1185">Reference proteome</keyword>
<evidence type="ECO:0008006" key="5">
    <source>
        <dbReference type="Google" id="ProtNLM"/>
    </source>
</evidence>
<keyword evidence="2" id="KW-0472">Membrane</keyword>
<gene>
    <name evidence="3" type="ORF">Z519_04313</name>
</gene>
<dbReference type="HOGENOM" id="CLU_048918_0_0_1"/>
<organism evidence="3 4">
    <name type="scientific">Cladophialophora bantiana (strain ATCC 10958 / CBS 173.52 / CDC B-1940 / NIH 8579)</name>
    <name type="common">Xylohypha bantiana</name>
    <dbReference type="NCBI Taxonomy" id="1442370"/>
    <lineage>
        <taxon>Eukaryota</taxon>
        <taxon>Fungi</taxon>
        <taxon>Dikarya</taxon>
        <taxon>Ascomycota</taxon>
        <taxon>Pezizomycotina</taxon>
        <taxon>Eurotiomycetes</taxon>
        <taxon>Chaetothyriomycetidae</taxon>
        <taxon>Chaetothyriales</taxon>
        <taxon>Herpotrichiellaceae</taxon>
        <taxon>Cladophialophora</taxon>
    </lineage>
</organism>
<feature type="compositionally biased region" description="Gly residues" evidence="1">
    <location>
        <begin position="352"/>
        <end position="361"/>
    </location>
</feature>
<keyword evidence="2" id="KW-1133">Transmembrane helix</keyword>